<dbReference type="Proteomes" id="UP000554482">
    <property type="component" value="Unassembled WGS sequence"/>
</dbReference>
<name>A0A7J6V2T0_THATH</name>
<feature type="non-terminal residue" evidence="2">
    <location>
        <position position="1"/>
    </location>
</feature>
<feature type="region of interest" description="Disordered" evidence="1">
    <location>
        <begin position="95"/>
        <end position="158"/>
    </location>
</feature>
<dbReference type="EMBL" id="JABWDY010040071">
    <property type="protein sequence ID" value="KAF5178425.1"/>
    <property type="molecule type" value="Genomic_DNA"/>
</dbReference>
<evidence type="ECO:0000313" key="3">
    <source>
        <dbReference type="Proteomes" id="UP000554482"/>
    </source>
</evidence>
<keyword evidence="3" id="KW-1185">Reference proteome</keyword>
<gene>
    <name evidence="2" type="ORF">FRX31_031985</name>
</gene>
<comment type="caution">
    <text evidence="2">The sequence shown here is derived from an EMBL/GenBank/DDBJ whole genome shotgun (WGS) entry which is preliminary data.</text>
</comment>
<feature type="region of interest" description="Disordered" evidence="1">
    <location>
        <begin position="1"/>
        <end position="40"/>
    </location>
</feature>
<proteinExistence type="predicted"/>
<evidence type="ECO:0000256" key="1">
    <source>
        <dbReference type="SAM" id="MobiDB-lite"/>
    </source>
</evidence>
<protein>
    <submittedName>
        <fullName evidence="2">Uncharacterized protein</fullName>
    </submittedName>
</protein>
<reference evidence="2 3" key="1">
    <citation type="submission" date="2020-06" db="EMBL/GenBank/DDBJ databases">
        <title>Transcriptomic and genomic resources for Thalictrum thalictroides and T. hernandezii: Facilitating candidate gene discovery in an emerging model plant lineage.</title>
        <authorList>
            <person name="Arias T."/>
            <person name="Riano-Pachon D.M."/>
            <person name="Di Stilio V.S."/>
        </authorList>
    </citation>
    <scope>NUCLEOTIDE SEQUENCE [LARGE SCALE GENOMIC DNA]</scope>
    <source>
        <strain evidence="3">cv. WT478/WT964</strain>
        <tissue evidence="2">Leaves</tissue>
    </source>
</reference>
<accession>A0A7J6V2T0</accession>
<organism evidence="2 3">
    <name type="scientific">Thalictrum thalictroides</name>
    <name type="common">Rue-anemone</name>
    <name type="synonym">Anemone thalictroides</name>
    <dbReference type="NCBI Taxonomy" id="46969"/>
    <lineage>
        <taxon>Eukaryota</taxon>
        <taxon>Viridiplantae</taxon>
        <taxon>Streptophyta</taxon>
        <taxon>Embryophyta</taxon>
        <taxon>Tracheophyta</taxon>
        <taxon>Spermatophyta</taxon>
        <taxon>Magnoliopsida</taxon>
        <taxon>Ranunculales</taxon>
        <taxon>Ranunculaceae</taxon>
        <taxon>Thalictroideae</taxon>
        <taxon>Thalictrum</taxon>
    </lineage>
</organism>
<feature type="compositionally biased region" description="Basic and acidic residues" evidence="1">
    <location>
        <begin position="119"/>
        <end position="135"/>
    </location>
</feature>
<evidence type="ECO:0000313" key="2">
    <source>
        <dbReference type="EMBL" id="KAF5178425.1"/>
    </source>
</evidence>
<feature type="compositionally biased region" description="Basic and acidic residues" evidence="1">
    <location>
        <begin position="1"/>
        <end position="11"/>
    </location>
</feature>
<dbReference type="AlphaFoldDB" id="A0A7J6V2T0"/>
<feature type="compositionally biased region" description="Basic and acidic residues" evidence="1">
    <location>
        <begin position="95"/>
        <end position="112"/>
    </location>
</feature>
<sequence>MNKQVAVEKEQHHHGKSLPITCPEQCNGAGPSSQEEETNLDQVRVSSELGNYGIHSPKYFNSNNENLAALLQTTLASNEMQREMPIKATVWLQKKETPEQKGNEKEQSHIEKQTGMAEGIERTKAELVPKTREDIGTAGSHSMVPYGQPVRDRGTQDE</sequence>